<feature type="region of interest" description="Disordered" evidence="1">
    <location>
        <begin position="141"/>
        <end position="192"/>
    </location>
</feature>
<gene>
    <name evidence="2" type="ORF">N7476_011200</name>
</gene>
<reference evidence="2" key="1">
    <citation type="submission" date="2022-12" db="EMBL/GenBank/DDBJ databases">
        <authorList>
            <person name="Petersen C."/>
        </authorList>
    </citation>
    <scope>NUCLEOTIDE SEQUENCE</scope>
    <source>
        <strain evidence="2">IBT 21472</strain>
    </source>
</reference>
<keyword evidence="3" id="KW-1185">Reference proteome</keyword>
<organism evidence="2 3">
    <name type="scientific">Penicillium atrosanguineum</name>
    <dbReference type="NCBI Taxonomy" id="1132637"/>
    <lineage>
        <taxon>Eukaryota</taxon>
        <taxon>Fungi</taxon>
        <taxon>Dikarya</taxon>
        <taxon>Ascomycota</taxon>
        <taxon>Pezizomycotina</taxon>
        <taxon>Eurotiomycetes</taxon>
        <taxon>Eurotiomycetidae</taxon>
        <taxon>Eurotiales</taxon>
        <taxon>Aspergillaceae</taxon>
        <taxon>Penicillium</taxon>
    </lineage>
</organism>
<feature type="region of interest" description="Disordered" evidence="1">
    <location>
        <begin position="202"/>
        <end position="221"/>
    </location>
</feature>
<evidence type="ECO:0000313" key="2">
    <source>
        <dbReference type="EMBL" id="KAJ5299643.1"/>
    </source>
</evidence>
<name>A0A9W9TZT2_9EURO</name>
<dbReference type="EMBL" id="JAPZBO010000010">
    <property type="protein sequence ID" value="KAJ5299643.1"/>
    <property type="molecule type" value="Genomic_DNA"/>
</dbReference>
<dbReference type="AlphaFoldDB" id="A0A9W9TZT2"/>
<dbReference type="Proteomes" id="UP001147746">
    <property type="component" value="Unassembled WGS sequence"/>
</dbReference>
<sequence>MIRAPALQTPSPFRLSRRQQSTRRSAGPQFANSPRFLISQSTSQRNNEIDIDDDDGLISTAPAGTHTPAPSRNALRPRWQRDVIEDSDDGEPFRDIGPRDAEGTELVDDVIDSSLPTQASPGDLGTDFDAVFAPVRDNHKRRRLSGGHQSLDDKLNHDSVIPSASSEPQYATPDPLRTPAPRVAPRPVGLDNDTHAIPGMLAPPTGPVLSTPGTMTTPFRSKPRFMLSTKKPLSNPAPFRAETPFATQPTSPPERRKPAFVLPREPSPDAAAEDIPAPFSPSSRSLRRRGRGRTGEPGYTPGGMAAEVRSWILEMGSKHEGIGQSRSSEATSASSKYLVTARVVHVNQGTLSNSGPLTLIQAENMKPSKELEQEGEFFNIMAMGLPRSRPHTSDGSHTDQSHVSSVQTGDLVGIHRGLTWEMELHDLHALGVTKGLAFESGPTYDANQRWLVAMEWDLLSEEP</sequence>
<feature type="region of interest" description="Disordered" evidence="1">
    <location>
        <begin position="228"/>
        <end position="303"/>
    </location>
</feature>
<feature type="region of interest" description="Disordered" evidence="1">
    <location>
        <begin position="1"/>
        <end position="104"/>
    </location>
</feature>
<protein>
    <submittedName>
        <fullName evidence="2">Uncharacterized protein</fullName>
    </submittedName>
</protein>
<evidence type="ECO:0000313" key="3">
    <source>
        <dbReference type="Proteomes" id="UP001147746"/>
    </source>
</evidence>
<feature type="compositionally biased region" description="Basic and acidic residues" evidence="1">
    <location>
        <begin position="391"/>
        <end position="400"/>
    </location>
</feature>
<evidence type="ECO:0000256" key="1">
    <source>
        <dbReference type="SAM" id="MobiDB-lite"/>
    </source>
</evidence>
<proteinExistence type="predicted"/>
<accession>A0A9W9TZT2</accession>
<reference evidence="2" key="2">
    <citation type="journal article" date="2023" name="IMA Fungus">
        <title>Comparative genomic study of the Penicillium genus elucidates a diverse pangenome and 15 lateral gene transfer events.</title>
        <authorList>
            <person name="Petersen C."/>
            <person name="Sorensen T."/>
            <person name="Nielsen M.R."/>
            <person name="Sondergaard T.E."/>
            <person name="Sorensen J.L."/>
            <person name="Fitzpatrick D.A."/>
            <person name="Frisvad J.C."/>
            <person name="Nielsen K.L."/>
        </authorList>
    </citation>
    <scope>NUCLEOTIDE SEQUENCE</scope>
    <source>
        <strain evidence="2">IBT 21472</strain>
    </source>
</reference>
<comment type="caution">
    <text evidence="2">The sequence shown here is derived from an EMBL/GenBank/DDBJ whole genome shotgun (WGS) entry which is preliminary data.</text>
</comment>
<feature type="region of interest" description="Disordered" evidence="1">
    <location>
        <begin position="386"/>
        <end position="406"/>
    </location>
</feature>
<feature type="compositionally biased region" description="Basic and acidic residues" evidence="1">
    <location>
        <begin position="91"/>
        <end position="102"/>
    </location>
</feature>